<organism evidence="2 3">
    <name type="scientific">Leptospira mayottensis 200901122</name>
    <dbReference type="NCBI Taxonomy" id="1193010"/>
    <lineage>
        <taxon>Bacteria</taxon>
        <taxon>Pseudomonadati</taxon>
        <taxon>Spirochaetota</taxon>
        <taxon>Spirochaetia</taxon>
        <taxon>Leptospirales</taxon>
        <taxon>Leptospiraceae</taxon>
        <taxon>Leptospira</taxon>
    </lineage>
</organism>
<dbReference type="SUPFAM" id="SSF51182">
    <property type="entry name" value="RmlC-like cupins"/>
    <property type="match status" value="1"/>
</dbReference>
<dbReference type="AlphaFoldDB" id="A0AA87MLY1"/>
<dbReference type="InterPro" id="IPR008894">
    <property type="entry name" value="QdtA_cupin_dom"/>
</dbReference>
<dbReference type="Proteomes" id="UP000001343">
    <property type="component" value="Unassembled WGS sequence"/>
</dbReference>
<dbReference type="CDD" id="cd20292">
    <property type="entry name" value="cupin_QdtA-like"/>
    <property type="match status" value="1"/>
</dbReference>
<proteinExistence type="predicted"/>
<dbReference type="InterPro" id="IPR014710">
    <property type="entry name" value="RmlC-like_jellyroll"/>
</dbReference>
<protein>
    <submittedName>
        <fullName evidence="2">WxcM-like protein</fullName>
    </submittedName>
</protein>
<feature type="domain" description="Sugar 3,4-ketoisomerase QdtA cupin" evidence="1">
    <location>
        <begin position="4"/>
        <end position="130"/>
    </location>
</feature>
<sequence length="134" mass="15457">MIESNFIRFPSFMEENGLLSVYESGKQVPFLIRRVFTVTANVNDIRGEHSHRKCSQLLICTNGKIKITCDNGSSVAEYLLENMNEGLLIPPGIWATQQYLDANSVLLVLCDRGYEVEDYIRNYDEFLEWVKNQK</sequence>
<comment type="caution">
    <text evidence="2">The sequence shown here is derived from an EMBL/GenBank/DDBJ whole genome shotgun (WGS) entry which is preliminary data.</text>
</comment>
<dbReference type="Gene3D" id="2.60.120.10">
    <property type="entry name" value="Jelly Rolls"/>
    <property type="match status" value="1"/>
</dbReference>
<evidence type="ECO:0000313" key="2">
    <source>
        <dbReference type="EMBL" id="EKR99486.1"/>
    </source>
</evidence>
<gene>
    <name evidence="2" type="ORF">LEP1GSC125_0110</name>
</gene>
<evidence type="ECO:0000313" key="3">
    <source>
        <dbReference type="Proteomes" id="UP000001343"/>
    </source>
</evidence>
<dbReference type="RefSeq" id="WP_002763743.1">
    <property type="nucleotide sequence ID" value="NZ_AKWM02000051.1"/>
</dbReference>
<evidence type="ECO:0000259" key="1">
    <source>
        <dbReference type="Pfam" id="PF05523"/>
    </source>
</evidence>
<dbReference type="InterPro" id="IPR011051">
    <property type="entry name" value="RmlC_Cupin_sf"/>
</dbReference>
<accession>A0AA87MLY1</accession>
<reference evidence="2 3" key="1">
    <citation type="journal article" date="2014" name="Int. J. Syst. Evol. Microbiol.">
        <title>Leptospira mayottensis sp. nov., a pathogenic species of the genus Leptospira isolated from humans.</title>
        <authorList>
            <person name="Bourhy P."/>
            <person name="Collet L."/>
            <person name="Brisse S."/>
            <person name="Picardeau M."/>
        </authorList>
    </citation>
    <scope>NUCLEOTIDE SEQUENCE [LARGE SCALE GENOMIC DNA]</scope>
    <source>
        <strain evidence="2 3">200901122</strain>
    </source>
</reference>
<dbReference type="EMBL" id="AKWM02000051">
    <property type="protein sequence ID" value="EKR99486.1"/>
    <property type="molecule type" value="Genomic_DNA"/>
</dbReference>
<dbReference type="Pfam" id="PF05523">
    <property type="entry name" value="FdtA"/>
    <property type="match status" value="1"/>
</dbReference>
<name>A0AA87MLY1_9LEPT</name>